<evidence type="ECO:0000313" key="1">
    <source>
        <dbReference type="EMBL" id="RAI00628.1"/>
    </source>
</evidence>
<keyword evidence="2" id="KW-1185">Reference proteome</keyword>
<evidence type="ECO:0000313" key="2">
    <source>
        <dbReference type="Proteomes" id="UP000249590"/>
    </source>
</evidence>
<sequence length="123" mass="14332">MVLYRPVGSRELALIEAAGWRAFPPRLPEQPIFYPVTNARYAEKIAQEWNARLNEDRVGFVTRFSVGSDYIARYETHIVGASWHEEYWIPAEELDEFNRNIIGTIEVTARYDDAEPAIEQDER</sequence>
<name>A0A8B2NXX1_9HYPH</name>
<organism evidence="1 2">
    <name type="scientific">Acuticoccus sediminis</name>
    <dbReference type="NCBI Taxonomy" id="2184697"/>
    <lineage>
        <taxon>Bacteria</taxon>
        <taxon>Pseudomonadati</taxon>
        <taxon>Pseudomonadota</taxon>
        <taxon>Alphaproteobacteria</taxon>
        <taxon>Hyphomicrobiales</taxon>
        <taxon>Amorphaceae</taxon>
        <taxon>Acuticoccus</taxon>
    </lineage>
</organism>
<gene>
    <name evidence="1" type="ORF">DLJ53_15330</name>
</gene>
<protein>
    <recommendedName>
        <fullName evidence="3">ADP-ribosylation/crystallin J1</fullName>
    </recommendedName>
</protein>
<accession>A0A8B2NXX1</accession>
<dbReference type="EMBL" id="QHHQ01000003">
    <property type="protein sequence ID" value="RAI00628.1"/>
    <property type="molecule type" value="Genomic_DNA"/>
</dbReference>
<comment type="caution">
    <text evidence="1">The sequence shown here is derived from an EMBL/GenBank/DDBJ whole genome shotgun (WGS) entry which is preliminary data.</text>
</comment>
<evidence type="ECO:0008006" key="3">
    <source>
        <dbReference type="Google" id="ProtNLM"/>
    </source>
</evidence>
<dbReference type="OrthoDB" id="883590at2"/>
<reference evidence="1 2" key="1">
    <citation type="submission" date="2018-05" db="EMBL/GenBank/DDBJ databases">
        <title>Acuticoccus sediminis sp. nov., isolated from deep-sea sediment of Indian Ocean.</title>
        <authorList>
            <person name="Liu X."/>
            <person name="Lai Q."/>
            <person name="Du Y."/>
            <person name="Sun F."/>
            <person name="Zhang X."/>
            <person name="Wang S."/>
            <person name="Shao Z."/>
        </authorList>
    </citation>
    <scope>NUCLEOTIDE SEQUENCE [LARGE SCALE GENOMIC DNA]</scope>
    <source>
        <strain evidence="1 2">PTG4-2</strain>
    </source>
</reference>
<dbReference type="AlphaFoldDB" id="A0A8B2NXX1"/>
<dbReference type="Proteomes" id="UP000249590">
    <property type="component" value="Unassembled WGS sequence"/>
</dbReference>
<proteinExistence type="predicted"/>